<dbReference type="GO" id="GO:0005689">
    <property type="term" value="C:U12-type spliceosomal complex"/>
    <property type="evidence" value="ECO:0007669"/>
    <property type="project" value="TreeGrafter"/>
</dbReference>
<keyword evidence="6" id="KW-1185">Reference proteome</keyword>
<dbReference type="InterPro" id="IPR036236">
    <property type="entry name" value="Znf_C2H2_sf"/>
</dbReference>
<dbReference type="Pfam" id="PF05253">
    <property type="entry name" value="zf-U11-48K"/>
    <property type="match status" value="1"/>
</dbReference>
<evidence type="ECO:0000313" key="5">
    <source>
        <dbReference type="Ensembl" id="ENSJHYP00000014739.1"/>
    </source>
</evidence>
<sequence length="331" mass="37370">MAAPVAAMAARSAVWLGGDPVEWVLCPYDVHHRVPRASLERHAASCRLRRMGYSAEEEAEMYDSSFFYGNLKVPSIAMDKDLQFHIVKQARAQSVKEGAGYSEGSYSLLPIEVPQNHKRFTCDLTQADRLALYDYVVEETKKQRSRSQITENDSDLFVDLAAKITQDDSQKGPKSHLEILAEMRDYKRRRQSYRAKNVHITKKSYTEVIRDVIGVHMEELSNQWQEENRLDNSEICEGGKSKSSGRYATADSFFRHEADCNFILPPSSNSTYQHYLSHMHSLFYTNSIKSCLRNSACMEDGEKLISIFLSEVSRLVASDSAEQLVSGGAGG</sequence>
<dbReference type="PANTHER" id="PTHR21402">
    <property type="entry name" value="GAMETOCYTE SPECIFIC FACTOR 1-RELATED"/>
    <property type="match status" value="1"/>
</dbReference>
<evidence type="ECO:0000256" key="2">
    <source>
        <dbReference type="ARBA" id="ARBA00022771"/>
    </source>
</evidence>
<dbReference type="PROSITE" id="PS51800">
    <property type="entry name" value="ZF_CHHC_U11_48K"/>
    <property type="match status" value="1"/>
</dbReference>
<dbReference type="InterPro" id="IPR022776">
    <property type="entry name" value="TRM13/UPF0224_CHHC_Znf_dom"/>
</dbReference>
<dbReference type="Ensembl" id="ENSJHYT00000017811.1">
    <property type="protein sequence ID" value="ENSJHYP00000014739.1"/>
    <property type="gene ID" value="ENSJHYG00000011397.1"/>
</dbReference>
<reference evidence="5" key="1">
    <citation type="submission" date="2025-08" db="UniProtKB">
        <authorList>
            <consortium name="Ensembl"/>
        </authorList>
    </citation>
    <scope>IDENTIFICATION</scope>
</reference>
<dbReference type="InterPro" id="IPR051591">
    <property type="entry name" value="UPF0224_FAM112_RNA_Proc"/>
</dbReference>
<keyword evidence="1" id="KW-0479">Metal-binding</keyword>
<proteinExistence type="predicted"/>
<dbReference type="GO" id="GO:0005829">
    <property type="term" value="C:cytosol"/>
    <property type="evidence" value="ECO:0007669"/>
    <property type="project" value="TreeGrafter"/>
</dbReference>
<name>A0A8C5J6M5_JUNHY</name>
<feature type="domain" description="CHHC U11-48K-type" evidence="4">
    <location>
        <begin position="23"/>
        <end position="50"/>
    </location>
</feature>
<dbReference type="GO" id="GO:0005654">
    <property type="term" value="C:nucleoplasm"/>
    <property type="evidence" value="ECO:0007669"/>
    <property type="project" value="TreeGrafter"/>
</dbReference>
<dbReference type="SUPFAM" id="SSF57667">
    <property type="entry name" value="beta-beta-alpha zinc fingers"/>
    <property type="match status" value="1"/>
</dbReference>
<evidence type="ECO:0000256" key="1">
    <source>
        <dbReference type="ARBA" id="ARBA00022723"/>
    </source>
</evidence>
<protein>
    <submittedName>
        <fullName evidence="5">Small nuclear ribonucleoprotein U11/U12 subunit 48</fullName>
    </submittedName>
</protein>
<accession>A0A8C5J6M5</accession>
<organism evidence="5 6">
    <name type="scientific">Junco hyemalis</name>
    <name type="common">Dark-eyed junco</name>
    <dbReference type="NCBI Taxonomy" id="40217"/>
    <lineage>
        <taxon>Eukaryota</taxon>
        <taxon>Metazoa</taxon>
        <taxon>Chordata</taxon>
        <taxon>Craniata</taxon>
        <taxon>Vertebrata</taxon>
        <taxon>Euteleostomi</taxon>
        <taxon>Archelosauria</taxon>
        <taxon>Archosauria</taxon>
        <taxon>Dinosauria</taxon>
        <taxon>Saurischia</taxon>
        <taxon>Theropoda</taxon>
        <taxon>Coelurosauria</taxon>
        <taxon>Aves</taxon>
        <taxon>Neognathae</taxon>
        <taxon>Neoaves</taxon>
        <taxon>Telluraves</taxon>
        <taxon>Australaves</taxon>
        <taxon>Passeriformes</taxon>
        <taxon>Passerellidae</taxon>
        <taxon>Junco</taxon>
    </lineage>
</organism>
<evidence type="ECO:0000313" key="6">
    <source>
        <dbReference type="Proteomes" id="UP000694408"/>
    </source>
</evidence>
<dbReference type="Proteomes" id="UP000694408">
    <property type="component" value="Unplaced"/>
</dbReference>
<reference evidence="5" key="2">
    <citation type="submission" date="2025-09" db="UniProtKB">
        <authorList>
            <consortium name="Ensembl"/>
        </authorList>
    </citation>
    <scope>IDENTIFICATION</scope>
</reference>
<evidence type="ECO:0000256" key="3">
    <source>
        <dbReference type="ARBA" id="ARBA00022833"/>
    </source>
</evidence>
<dbReference type="GO" id="GO:0008270">
    <property type="term" value="F:zinc ion binding"/>
    <property type="evidence" value="ECO:0007669"/>
    <property type="project" value="UniProtKB-KW"/>
</dbReference>
<keyword evidence="2" id="KW-0863">Zinc-finger</keyword>
<dbReference type="AlphaFoldDB" id="A0A8C5J6M5"/>
<keyword evidence="3" id="KW-0862">Zinc</keyword>
<dbReference type="PANTHER" id="PTHR21402:SF10">
    <property type="entry name" value="U11_U12 SMALL NUCLEAR RIBONUCLEOPROTEIN 48 KDA PROTEIN"/>
    <property type="match status" value="1"/>
</dbReference>
<evidence type="ECO:0000259" key="4">
    <source>
        <dbReference type="PROSITE" id="PS51800"/>
    </source>
</evidence>